<accession>I4Z2L8</accession>
<keyword evidence="3" id="KW-1185">Reference proteome</keyword>
<gene>
    <name evidence="2" type="ORF">MicloDRAFT_00007090</name>
</gene>
<feature type="transmembrane region" description="Helical" evidence="1">
    <location>
        <begin position="7"/>
        <end position="31"/>
    </location>
</feature>
<proteinExistence type="predicted"/>
<evidence type="ECO:0000256" key="1">
    <source>
        <dbReference type="SAM" id="Phobius"/>
    </source>
</evidence>
<protein>
    <submittedName>
        <fullName evidence="2">Uncharacterized protein</fullName>
    </submittedName>
</protein>
<dbReference type="RefSeq" id="WP_009489317.1">
    <property type="nucleotide sequence ID" value="NZ_CP141048.1"/>
</dbReference>
<dbReference type="Proteomes" id="UP000003947">
    <property type="component" value="Unassembled WGS sequence"/>
</dbReference>
<organism evidence="2 3">
    <name type="scientific">Microvirga lotononidis</name>
    <dbReference type="NCBI Taxonomy" id="864069"/>
    <lineage>
        <taxon>Bacteria</taxon>
        <taxon>Pseudomonadati</taxon>
        <taxon>Pseudomonadota</taxon>
        <taxon>Alphaproteobacteria</taxon>
        <taxon>Hyphomicrobiales</taxon>
        <taxon>Methylobacteriaceae</taxon>
        <taxon>Microvirga</taxon>
    </lineage>
</organism>
<evidence type="ECO:0000313" key="2">
    <source>
        <dbReference type="EMBL" id="EIM30460.1"/>
    </source>
</evidence>
<name>I4Z2L8_9HYPH</name>
<keyword evidence="1" id="KW-0812">Transmembrane</keyword>
<sequence precursor="true">MQNHTKTALTILVCAPLIALAGYLTVFFWLMSPCEASAISTEIDAVEFSKYWLRRDDSLWRADGIQSLTNLNQALEKNDCCVARAINPEANDEREWVSTVKLVRSGEIVGLYEVAFTSCRSKVRTKIVRRGN</sequence>
<evidence type="ECO:0000313" key="3">
    <source>
        <dbReference type="Proteomes" id="UP000003947"/>
    </source>
</evidence>
<dbReference type="STRING" id="864069.MicloDRAFT_00007090"/>
<dbReference type="PATRIC" id="fig|864069.3.peg.786"/>
<dbReference type="AlphaFoldDB" id="I4Z2L8"/>
<keyword evidence="1" id="KW-1133">Transmembrane helix</keyword>
<reference evidence="2 3" key="1">
    <citation type="submission" date="2012-02" db="EMBL/GenBank/DDBJ databases">
        <title>Improved High-Quality Draft sequence of Microvirga sp. WSM3557.</title>
        <authorList>
            <consortium name="US DOE Joint Genome Institute"/>
            <person name="Lucas S."/>
            <person name="Han J."/>
            <person name="Lapidus A."/>
            <person name="Cheng J.-F."/>
            <person name="Goodwin L."/>
            <person name="Pitluck S."/>
            <person name="Peters L."/>
            <person name="Zhang X."/>
            <person name="Detter J.C."/>
            <person name="Han C."/>
            <person name="Tapia R."/>
            <person name="Land M."/>
            <person name="Hauser L."/>
            <person name="Kyrpides N."/>
            <person name="Ivanova N."/>
            <person name="Pagani I."/>
            <person name="Brau L."/>
            <person name="Yates R."/>
            <person name="O'Hara G."/>
            <person name="Rui T."/>
            <person name="Howieson J."/>
            <person name="Reeve W."/>
            <person name="Woyke T."/>
        </authorList>
    </citation>
    <scope>NUCLEOTIDE SEQUENCE [LARGE SCALE GENOMIC DNA]</scope>
    <source>
        <strain evidence="2 3">WSM3557</strain>
    </source>
</reference>
<dbReference type="HOGENOM" id="CLU_1893802_0_0_5"/>
<dbReference type="EMBL" id="JH660637">
    <property type="protein sequence ID" value="EIM30460.1"/>
    <property type="molecule type" value="Genomic_DNA"/>
</dbReference>
<keyword evidence="1" id="KW-0472">Membrane</keyword>